<protein>
    <submittedName>
        <fullName evidence="2">Uncharacterized protein</fullName>
    </submittedName>
</protein>
<dbReference type="HOGENOM" id="CLU_215072_0_0_1"/>
<dbReference type="InParanoid" id="B3LX65"/>
<feature type="chain" id="PRO_5002791848" evidence="1">
    <location>
        <begin position="27"/>
        <end position="51"/>
    </location>
</feature>
<dbReference type="OrthoDB" id="7857473at2759"/>
<dbReference type="OMA" id="PITRECA"/>
<dbReference type="KEGG" id="dan:6500177"/>
<name>B3LX65_DROAN</name>
<dbReference type="EMBL" id="CH902617">
    <property type="protein sequence ID" value="EDV41665.1"/>
    <property type="molecule type" value="Genomic_DNA"/>
</dbReference>
<dbReference type="AlphaFoldDB" id="B3LX65"/>
<dbReference type="GeneID" id="6500177"/>
<dbReference type="PhylomeDB" id="B3LX65"/>
<feature type="signal peptide" evidence="1">
    <location>
        <begin position="1"/>
        <end position="26"/>
    </location>
</feature>
<gene>
    <name evidence="2" type="primary">Dana\GF17393</name>
    <name evidence="2" type="synonym">dana_GLEANR_18657</name>
    <name evidence="2" type="ORF">GF17393</name>
</gene>
<keyword evidence="1" id="KW-0732">Signal</keyword>
<evidence type="ECO:0000313" key="3">
    <source>
        <dbReference type="Proteomes" id="UP000007801"/>
    </source>
</evidence>
<organism evidence="2 3">
    <name type="scientific">Drosophila ananassae</name>
    <name type="common">Fruit fly</name>
    <dbReference type="NCBI Taxonomy" id="7217"/>
    <lineage>
        <taxon>Eukaryota</taxon>
        <taxon>Metazoa</taxon>
        <taxon>Ecdysozoa</taxon>
        <taxon>Arthropoda</taxon>
        <taxon>Hexapoda</taxon>
        <taxon>Insecta</taxon>
        <taxon>Pterygota</taxon>
        <taxon>Neoptera</taxon>
        <taxon>Endopterygota</taxon>
        <taxon>Diptera</taxon>
        <taxon>Brachycera</taxon>
        <taxon>Muscomorpha</taxon>
        <taxon>Ephydroidea</taxon>
        <taxon>Drosophilidae</taxon>
        <taxon>Drosophila</taxon>
        <taxon>Sophophora</taxon>
    </lineage>
</organism>
<keyword evidence="3" id="KW-1185">Reference proteome</keyword>
<evidence type="ECO:0000313" key="2">
    <source>
        <dbReference type="EMBL" id="EDV41665.1"/>
    </source>
</evidence>
<accession>B3LX65</accession>
<dbReference type="Proteomes" id="UP000007801">
    <property type="component" value="Unassembled WGS sequence"/>
</dbReference>
<reference evidence="2 3" key="1">
    <citation type="journal article" date="2007" name="Nature">
        <title>Evolution of genes and genomes on the Drosophila phylogeny.</title>
        <authorList>
            <consortium name="Drosophila 12 Genomes Consortium"/>
            <person name="Clark A.G."/>
            <person name="Eisen M.B."/>
            <person name="Smith D.R."/>
            <person name="Bergman C.M."/>
            <person name="Oliver B."/>
            <person name="Markow T.A."/>
            <person name="Kaufman T.C."/>
            <person name="Kellis M."/>
            <person name="Gelbart W."/>
            <person name="Iyer V.N."/>
            <person name="Pollard D.A."/>
            <person name="Sackton T.B."/>
            <person name="Larracuente A.M."/>
            <person name="Singh N.D."/>
            <person name="Abad J.P."/>
            <person name="Abt D.N."/>
            <person name="Adryan B."/>
            <person name="Aguade M."/>
            <person name="Akashi H."/>
            <person name="Anderson W.W."/>
            <person name="Aquadro C.F."/>
            <person name="Ardell D.H."/>
            <person name="Arguello R."/>
            <person name="Artieri C.G."/>
            <person name="Barbash D.A."/>
            <person name="Barker D."/>
            <person name="Barsanti P."/>
            <person name="Batterham P."/>
            <person name="Batzoglou S."/>
            <person name="Begun D."/>
            <person name="Bhutkar A."/>
            <person name="Blanco E."/>
            <person name="Bosak S.A."/>
            <person name="Bradley R.K."/>
            <person name="Brand A.D."/>
            <person name="Brent M.R."/>
            <person name="Brooks A.N."/>
            <person name="Brown R.H."/>
            <person name="Butlin R.K."/>
            <person name="Caggese C."/>
            <person name="Calvi B.R."/>
            <person name="Bernardo de Carvalho A."/>
            <person name="Caspi A."/>
            <person name="Castrezana S."/>
            <person name="Celniker S.E."/>
            <person name="Chang J.L."/>
            <person name="Chapple C."/>
            <person name="Chatterji S."/>
            <person name="Chinwalla A."/>
            <person name="Civetta A."/>
            <person name="Clifton S.W."/>
            <person name="Comeron J.M."/>
            <person name="Costello J.C."/>
            <person name="Coyne J.A."/>
            <person name="Daub J."/>
            <person name="David R.G."/>
            <person name="Delcher A.L."/>
            <person name="Delehaunty K."/>
            <person name="Do C.B."/>
            <person name="Ebling H."/>
            <person name="Edwards K."/>
            <person name="Eickbush T."/>
            <person name="Evans J.D."/>
            <person name="Filipski A."/>
            <person name="Findeiss S."/>
            <person name="Freyhult E."/>
            <person name="Fulton L."/>
            <person name="Fulton R."/>
            <person name="Garcia A.C."/>
            <person name="Gardiner A."/>
            <person name="Garfield D.A."/>
            <person name="Garvin B.E."/>
            <person name="Gibson G."/>
            <person name="Gilbert D."/>
            <person name="Gnerre S."/>
            <person name="Godfrey J."/>
            <person name="Good R."/>
            <person name="Gotea V."/>
            <person name="Gravely B."/>
            <person name="Greenberg A.J."/>
            <person name="Griffiths-Jones S."/>
            <person name="Gross S."/>
            <person name="Guigo R."/>
            <person name="Gustafson E.A."/>
            <person name="Haerty W."/>
            <person name="Hahn M.W."/>
            <person name="Halligan D.L."/>
            <person name="Halpern A.L."/>
            <person name="Halter G.M."/>
            <person name="Han M.V."/>
            <person name="Heger A."/>
            <person name="Hillier L."/>
            <person name="Hinrichs A.S."/>
            <person name="Holmes I."/>
            <person name="Hoskins R.A."/>
            <person name="Hubisz M.J."/>
            <person name="Hultmark D."/>
            <person name="Huntley M.A."/>
            <person name="Jaffe D.B."/>
            <person name="Jagadeeshan S."/>
            <person name="Jeck W.R."/>
            <person name="Johnson J."/>
            <person name="Jones C.D."/>
            <person name="Jordan W.C."/>
            <person name="Karpen G.H."/>
            <person name="Kataoka E."/>
            <person name="Keightley P.D."/>
            <person name="Kheradpour P."/>
            <person name="Kirkness E.F."/>
            <person name="Koerich L.B."/>
            <person name="Kristiansen K."/>
            <person name="Kudrna D."/>
            <person name="Kulathinal R.J."/>
            <person name="Kumar S."/>
            <person name="Kwok R."/>
            <person name="Lander E."/>
            <person name="Langley C.H."/>
            <person name="Lapoint R."/>
            <person name="Lazzaro B.P."/>
            <person name="Lee S.J."/>
            <person name="Levesque L."/>
            <person name="Li R."/>
            <person name="Lin C.F."/>
            <person name="Lin M.F."/>
            <person name="Lindblad-Toh K."/>
            <person name="Llopart A."/>
            <person name="Long M."/>
            <person name="Low L."/>
            <person name="Lozovsky E."/>
            <person name="Lu J."/>
            <person name="Luo M."/>
            <person name="Machado C.A."/>
            <person name="Makalowski W."/>
            <person name="Marzo M."/>
            <person name="Matsuda M."/>
            <person name="Matzkin L."/>
            <person name="McAllister B."/>
            <person name="McBride C.S."/>
            <person name="McKernan B."/>
            <person name="McKernan K."/>
            <person name="Mendez-Lago M."/>
            <person name="Minx P."/>
            <person name="Mollenhauer M.U."/>
            <person name="Montooth K."/>
            <person name="Mount S.M."/>
            <person name="Mu X."/>
            <person name="Myers E."/>
            <person name="Negre B."/>
            <person name="Newfeld S."/>
            <person name="Nielsen R."/>
            <person name="Noor M.A."/>
            <person name="O'Grady P."/>
            <person name="Pachter L."/>
            <person name="Papaceit M."/>
            <person name="Parisi M.J."/>
            <person name="Parisi M."/>
            <person name="Parts L."/>
            <person name="Pedersen J.S."/>
            <person name="Pesole G."/>
            <person name="Phillippy A.M."/>
            <person name="Ponting C.P."/>
            <person name="Pop M."/>
            <person name="Porcelli D."/>
            <person name="Powell J.R."/>
            <person name="Prohaska S."/>
            <person name="Pruitt K."/>
            <person name="Puig M."/>
            <person name="Quesneville H."/>
            <person name="Ram K.R."/>
            <person name="Rand D."/>
            <person name="Rasmussen M.D."/>
            <person name="Reed L.K."/>
            <person name="Reenan R."/>
            <person name="Reily A."/>
            <person name="Remington K.A."/>
            <person name="Rieger T.T."/>
            <person name="Ritchie M.G."/>
            <person name="Robin C."/>
            <person name="Rogers Y.H."/>
            <person name="Rohde C."/>
            <person name="Rozas J."/>
            <person name="Rubenfield M.J."/>
            <person name="Ruiz A."/>
            <person name="Russo S."/>
            <person name="Salzberg S.L."/>
            <person name="Sanchez-Gracia A."/>
            <person name="Saranga D.J."/>
            <person name="Sato H."/>
            <person name="Schaeffer S.W."/>
            <person name="Schatz M.C."/>
            <person name="Schlenke T."/>
            <person name="Schwartz R."/>
            <person name="Segarra C."/>
            <person name="Singh R.S."/>
            <person name="Sirot L."/>
            <person name="Sirota M."/>
            <person name="Sisneros N.B."/>
            <person name="Smith C.D."/>
            <person name="Smith T.F."/>
            <person name="Spieth J."/>
            <person name="Stage D.E."/>
            <person name="Stark A."/>
            <person name="Stephan W."/>
            <person name="Strausberg R.L."/>
            <person name="Strempel S."/>
            <person name="Sturgill D."/>
            <person name="Sutton G."/>
            <person name="Sutton G.G."/>
            <person name="Tao W."/>
            <person name="Teichmann S."/>
            <person name="Tobari Y.N."/>
            <person name="Tomimura Y."/>
            <person name="Tsolas J.M."/>
            <person name="Valente V.L."/>
            <person name="Venter E."/>
            <person name="Venter J.C."/>
            <person name="Vicario S."/>
            <person name="Vieira F.G."/>
            <person name="Vilella A.J."/>
            <person name="Villasante A."/>
            <person name="Walenz B."/>
            <person name="Wang J."/>
            <person name="Wasserman M."/>
            <person name="Watts T."/>
            <person name="Wilson D."/>
            <person name="Wilson R.K."/>
            <person name="Wing R.A."/>
            <person name="Wolfner M.F."/>
            <person name="Wong A."/>
            <person name="Wong G.K."/>
            <person name="Wu C.I."/>
            <person name="Wu G."/>
            <person name="Yamamoto D."/>
            <person name="Yang H.P."/>
            <person name="Yang S.P."/>
            <person name="Yorke J.A."/>
            <person name="Yoshida K."/>
            <person name="Zdobnov E."/>
            <person name="Zhang P."/>
            <person name="Zhang Y."/>
            <person name="Zimin A.V."/>
            <person name="Baldwin J."/>
            <person name="Abdouelleil A."/>
            <person name="Abdulkadir J."/>
            <person name="Abebe A."/>
            <person name="Abera B."/>
            <person name="Abreu J."/>
            <person name="Acer S.C."/>
            <person name="Aftuck L."/>
            <person name="Alexander A."/>
            <person name="An P."/>
            <person name="Anderson E."/>
            <person name="Anderson S."/>
            <person name="Arachi H."/>
            <person name="Azer M."/>
            <person name="Bachantsang P."/>
            <person name="Barry A."/>
            <person name="Bayul T."/>
            <person name="Berlin A."/>
            <person name="Bessette D."/>
            <person name="Bloom T."/>
            <person name="Blye J."/>
            <person name="Boguslavskiy L."/>
            <person name="Bonnet C."/>
            <person name="Boukhgalter B."/>
            <person name="Bourzgui I."/>
            <person name="Brown A."/>
            <person name="Cahill P."/>
            <person name="Channer S."/>
            <person name="Cheshatsang Y."/>
            <person name="Chuda L."/>
            <person name="Citroen M."/>
            <person name="Collymore A."/>
            <person name="Cooke P."/>
            <person name="Costello M."/>
            <person name="D'Aco K."/>
            <person name="Daza R."/>
            <person name="De Haan G."/>
            <person name="DeGray S."/>
            <person name="DeMaso C."/>
            <person name="Dhargay N."/>
            <person name="Dooley K."/>
            <person name="Dooley E."/>
            <person name="Doricent M."/>
            <person name="Dorje P."/>
            <person name="Dorjee K."/>
            <person name="Dupes A."/>
            <person name="Elong R."/>
            <person name="Falk J."/>
            <person name="Farina A."/>
            <person name="Faro S."/>
            <person name="Ferguson D."/>
            <person name="Fisher S."/>
            <person name="Foley C.D."/>
            <person name="Franke A."/>
            <person name="Friedrich D."/>
            <person name="Gadbois L."/>
            <person name="Gearin G."/>
            <person name="Gearin C.R."/>
            <person name="Giannoukos G."/>
            <person name="Goode T."/>
            <person name="Graham J."/>
            <person name="Grandbois E."/>
            <person name="Grewal S."/>
            <person name="Gyaltsen K."/>
            <person name="Hafez N."/>
            <person name="Hagos B."/>
            <person name="Hall J."/>
            <person name="Henson C."/>
            <person name="Hollinger A."/>
            <person name="Honan T."/>
            <person name="Huard M.D."/>
            <person name="Hughes L."/>
            <person name="Hurhula B."/>
            <person name="Husby M.E."/>
            <person name="Kamat A."/>
            <person name="Kanga B."/>
            <person name="Kashin S."/>
            <person name="Khazanovich D."/>
            <person name="Kisner P."/>
            <person name="Lance K."/>
            <person name="Lara M."/>
            <person name="Lee W."/>
            <person name="Lennon N."/>
            <person name="Letendre F."/>
            <person name="LeVine R."/>
            <person name="Lipovsky A."/>
            <person name="Liu X."/>
            <person name="Liu J."/>
            <person name="Liu S."/>
            <person name="Lokyitsang T."/>
            <person name="Lokyitsang Y."/>
            <person name="Lubonja R."/>
            <person name="Lui A."/>
            <person name="MacDonald P."/>
            <person name="Magnisalis V."/>
            <person name="Maru K."/>
            <person name="Matthews C."/>
            <person name="McCusker W."/>
            <person name="McDonough S."/>
            <person name="Mehta T."/>
            <person name="Meldrim J."/>
            <person name="Meneus L."/>
            <person name="Mihai O."/>
            <person name="Mihalev A."/>
            <person name="Mihova T."/>
            <person name="Mittelman R."/>
            <person name="Mlenga V."/>
            <person name="Montmayeur A."/>
            <person name="Mulrain L."/>
            <person name="Navidi A."/>
            <person name="Naylor J."/>
            <person name="Negash T."/>
            <person name="Nguyen T."/>
            <person name="Nguyen N."/>
            <person name="Nicol R."/>
            <person name="Norbu C."/>
            <person name="Norbu N."/>
            <person name="Novod N."/>
            <person name="O'Neill B."/>
            <person name="Osman S."/>
            <person name="Markiewicz E."/>
            <person name="Oyono O.L."/>
            <person name="Patti C."/>
            <person name="Phunkhang P."/>
            <person name="Pierre F."/>
            <person name="Priest M."/>
            <person name="Raghuraman S."/>
            <person name="Rege F."/>
            <person name="Reyes R."/>
            <person name="Rise C."/>
            <person name="Rogov P."/>
            <person name="Ross K."/>
            <person name="Ryan E."/>
            <person name="Settipalli S."/>
            <person name="Shea T."/>
            <person name="Sherpa N."/>
            <person name="Shi L."/>
            <person name="Shih D."/>
            <person name="Sparrow T."/>
            <person name="Spaulding J."/>
            <person name="Stalker J."/>
            <person name="Stange-Thomann N."/>
            <person name="Stavropoulos S."/>
            <person name="Stone C."/>
            <person name="Strader C."/>
            <person name="Tesfaye S."/>
            <person name="Thomson T."/>
            <person name="Thoulutsang Y."/>
            <person name="Thoulutsang D."/>
            <person name="Topham K."/>
            <person name="Topping I."/>
            <person name="Tsamla T."/>
            <person name="Vassiliev H."/>
            <person name="Vo A."/>
            <person name="Wangchuk T."/>
            <person name="Wangdi T."/>
            <person name="Weiand M."/>
            <person name="Wilkinson J."/>
            <person name="Wilson A."/>
            <person name="Yadav S."/>
            <person name="Young G."/>
            <person name="Yu Q."/>
            <person name="Zembek L."/>
            <person name="Zhong D."/>
            <person name="Zimmer A."/>
            <person name="Zwirko Z."/>
            <person name="Jaffe D.B."/>
            <person name="Alvarez P."/>
            <person name="Brockman W."/>
            <person name="Butler J."/>
            <person name="Chin C."/>
            <person name="Gnerre S."/>
            <person name="Grabherr M."/>
            <person name="Kleber M."/>
            <person name="Mauceli E."/>
            <person name="MacCallum I."/>
        </authorList>
    </citation>
    <scope>NUCLEOTIDE SEQUENCE [LARGE SCALE GENOMIC DNA]</scope>
    <source>
        <strain evidence="3">Tucson 14024-0371.13</strain>
    </source>
</reference>
<evidence type="ECO:0000256" key="1">
    <source>
        <dbReference type="SAM" id="SignalP"/>
    </source>
</evidence>
<sequence>MQSSTFLMALLVVALLMLCSAPATEATFFLIACMLRSPLCPWATTASSSST</sequence>
<proteinExistence type="predicted"/>